<dbReference type="PANTHER" id="PTHR43872:SF1">
    <property type="entry name" value="MONOOXYGENASE, PUTATIVE (AFU_ORTHOLOGUE AFUA_8G02570)-RELATED"/>
    <property type="match status" value="1"/>
</dbReference>
<keyword evidence="6" id="KW-0560">Oxidoreductase</keyword>
<dbReference type="EMBL" id="BMYM01000002">
    <property type="protein sequence ID" value="GHD37464.1"/>
    <property type="molecule type" value="Genomic_DNA"/>
</dbReference>
<evidence type="ECO:0000313" key="8">
    <source>
        <dbReference type="EMBL" id="GHD37464.1"/>
    </source>
</evidence>
<evidence type="ECO:0000256" key="3">
    <source>
        <dbReference type="ARBA" id="ARBA00022630"/>
    </source>
</evidence>
<dbReference type="FunFam" id="3.50.50.60:FF:000228">
    <property type="entry name" value="FAD-containing monooxygenase EthA"/>
    <property type="match status" value="1"/>
</dbReference>
<dbReference type="InterPro" id="IPR051820">
    <property type="entry name" value="FAD-binding_MO"/>
</dbReference>
<keyword evidence="4" id="KW-0274">FAD</keyword>
<evidence type="ECO:0000256" key="2">
    <source>
        <dbReference type="ARBA" id="ARBA00010139"/>
    </source>
</evidence>
<dbReference type="InterPro" id="IPR020946">
    <property type="entry name" value="Flavin_mOase-like"/>
</dbReference>
<name>A0A918XLI5_9GAMM</name>
<keyword evidence="5" id="KW-0521">NADP</keyword>
<dbReference type="InterPro" id="IPR036188">
    <property type="entry name" value="FAD/NAD-bd_sf"/>
</dbReference>
<keyword evidence="9" id="KW-1185">Reference proteome</keyword>
<dbReference type="SUPFAM" id="SSF51905">
    <property type="entry name" value="FAD/NAD(P)-binding domain"/>
    <property type="match status" value="1"/>
</dbReference>
<evidence type="ECO:0000256" key="7">
    <source>
        <dbReference type="ARBA" id="ARBA00023033"/>
    </source>
</evidence>
<dbReference type="PANTHER" id="PTHR43872">
    <property type="entry name" value="MONOOXYGENASE, PUTATIVE (AFU_ORTHOLOGUE AFUA_8G02570)-RELATED"/>
    <property type="match status" value="1"/>
</dbReference>
<proteinExistence type="inferred from homology"/>
<accession>A0A918XLI5</accession>
<keyword evidence="7 8" id="KW-0503">Monooxygenase</keyword>
<evidence type="ECO:0000256" key="1">
    <source>
        <dbReference type="ARBA" id="ARBA00001974"/>
    </source>
</evidence>
<dbReference type="GO" id="GO:0050660">
    <property type="term" value="F:flavin adenine dinucleotide binding"/>
    <property type="evidence" value="ECO:0007669"/>
    <property type="project" value="InterPro"/>
</dbReference>
<reference evidence="8" key="2">
    <citation type="submission" date="2020-09" db="EMBL/GenBank/DDBJ databases">
        <authorList>
            <person name="Sun Q."/>
            <person name="Kim S."/>
        </authorList>
    </citation>
    <scope>NUCLEOTIDE SEQUENCE</scope>
    <source>
        <strain evidence="8">KCTC 23430</strain>
    </source>
</reference>
<sequence length="502" mass="56745">MSQEVLDVLIVGAGLSGIGAAVHLQTHCPDHRYAIIERRESLGGTWDIFRYPGIRSDSDMHTLGYSFKPWQNPKAIADGPSIRAYIQEAASEYNIQDHIRFDHQLTAADWDSATATWQVTVAHGDGSQSQLVTRFLFMCSGYYSYDRGHMPKFPGREAFTGPVICPQFWPEDLDYSDKRVVVIGSGATAMTLVPAMAEGGAREVVMLQRSPTYVVSRPSRDRIANGLRKILPEKWAYAVTRFKNTRMQQWLYGLARRKPEKLKQRLLGFVRDELGPDYDVEKHFTPSYNPWDQRLCLVPDSDLFSVLREGKARVATDHIERFTEGGILLKSGEQLDADIIVSATGLELVMMGDAHFTRDGQALDFAKHWTYKGMMISDIPNMVMTFGYINASWTLRADLIAQWTCRLLNTMREKGALSVEPVVPEAKQGMAARRWIDEFNPGYMERVMHLFPRQGDAAPWVNPQNYAKDRDMFLKGEIDDGALVFSVMPDHSKYQGSSNRAA</sequence>
<comment type="cofactor">
    <cofactor evidence="1">
        <name>FAD</name>
        <dbReference type="ChEBI" id="CHEBI:57692"/>
    </cofactor>
</comment>
<evidence type="ECO:0000313" key="9">
    <source>
        <dbReference type="Proteomes" id="UP000644693"/>
    </source>
</evidence>
<comment type="similarity">
    <text evidence="2">Belongs to the FAD-binding monooxygenase family.</text>
</comment>
<protein>
    <submittedName>
        <fullName evidence="8">Cyclohexanone monooxygenase</fullName>
    </submittedName>
</protein>
<dbReference type="RefSeq" id="WP_189478301.1">
    <property type="nucleotide sequence ID" value="NZ_BMYM01000002.1"/>
</dbReference>
<dbReference type="GO" id="GO:0004499">
    <property type="term" value="F:N,N-dimethylaniline monooxygenase activity"/>
    <property type="evidence" value="ECO:0007669"/>
    <property type="project" value="InterPro"/>
</dbReference>
<evidence type="ECO:0000256" key="6">
    <source>
        <dbReference type="ARBA" id="ARBA00023002"/>
    </source>
</evidence>
<dbReference type="GO" id="GO:0050661">
    <property type="term" value="F:NADP binding"/>
    <property type="evidence" value="ECO:0007669"/>
    <property type="project" value="InterPro"/>
</dbReference>
<dbReference type="Proteomes" id="UP000644693">
    <property type="component" value="Unassembled WGS sequence"/>
</dbReference>
<organism evidence="8 9">
    <name type="scientific">Parahalioglobus pacificus</name>
    <dbReference type="NCBI Taxonomy" id="930806"/>
    <lineage>
        <taxon>Bacteria</taxon>
        <taxon>Pseudomonadati</taxon>
        <taxon>Pseudomonadota</taxon>
        <taxon>Gammaproteobacteria</taxon>
        <taxon>Cellvibrionales</taxon>
        <taxon>Halieaceae</taxon>
        <taxon>Parahalioglobus</taxon>
    </lineage>
</organism>
<dbReference type="Pfam" id="PF00743">
    <property type="entry name" value="FMO-like"/>
    <property type="match status" value="1"/>
</dbReference>
<dbReference type="Gene3D" id="3.50.50.60">
    <property type="entry name" value="FAD/NAD(P)-binding domain"/>
    <property type="match status" value="3"/>
</dbReference>
<gene>
    <name evidence="8" type="ORF">GCM10007053_27070</name>
</gene>
<evidence type="ECO:0000256" key="5">
    <source>
        <dbReference type="ARBA" id="ARBA00022857"/>
    </source>
</evidence>
<keyword evidence="3" id="KW-0285">Flavoprotein</keyword>
<comment type="caution">
    <text evidence="8">The sequence shown here is derived from an EMBL/GenBank/DDBJ whole genome shotgun (WGS) entry which is preliminary data.</text>
</comment>
<reference evidence="8" key="1">
    <citation type="journal article" date="2014" name="Int. J. Syst. Evol. Microbiol.">
        <title>Complete genome sequence of Corynebacterium casei LMG S-19264T (=DSM 44701T), isolated from a smear-ripened cheese.</title>
        <authorList>
            <consortium name="US DOE Joint Genome Institute (JGI-PGF)"/>
            <person name="Walter F."/>
            <person name="Albersmeier A."/>
            <person name="Kalinowski J."/>
            <person name="Ruckert C."/>
        </authorList>
    </citation>
    <scope>NUCLEOTIDE SEQUENCE</scope>
    <source>
        <strain evidence="8">KCTC 23430</strain>
    </source>
</reference>
<dbReference type="AlphaFoldDB" id="A0A918XLI5"/>
<evidence type="ECO:0000256" key="4">
    <source>
        <dbReference type="ARBA" id="ARBA00022827"/>
    </source>
</evidence>
<dbReference type="Pfam" id="PF13450">
    <property type="entry name" value="NAD_binding_8"/>
    <property type="match status" value="1"/>
</dbReference>